<evidence type="ECO:0000313" key="3">
    <source>
        <dbReference type="Proteomes" id="UP001314205"/>
    </source>
</evidence>
<proteinExistence type="predicted"/>
<dbReference type="AlphaFoldDB" id="A0AAV1M4B7"/>
<keyword evidence="3" id="KW-1185">Reference proteome</keyword>
<organism evidence="2 3">
    <name type="scientific">Parnassius mnemosyne</name>
    <name type="common">clouded apollo</name>
    <dbReference type="NCBI Taxonomy" id="213953"/>
    <lineage>
        <taxon>Eukaryota</taxon>
        <taxon>Metazoa</taxon>
        <taxon>Ecdysozoa</taxon>
        <taxon>Arthropoda</taxon>
        <taxon>Hexapoda</taxon>
        <taxon>Insecta</taxon>
        <taxon>Pterygota</taxon>
        <taxon>Neoptera</taxon>
        <taxon>Endopterygota</taxon>
        <taxon>Lepidoptera</taxon>
        <taxon>Glossata</taxon>
        <taxon>Ditrysia</taxon>
        <taxon>Papilionoidea</taxon>
        <taxon>Papilionidae</taxon>
        <taxon>Parnassiinae</taxon>
        <taxon>Parnassini</taxon>
        <taxon>Parnassius</taxon>
        <taxon>Driopa</taxon>
    </lineage>
</organism>
<dbReference type="Proteomes" id="UP001314205">
    <property type="component" value="Unassembled WGS sequence"/>
</dbReference>
<evidence type="ECO:0000256" key="1">
    <source>
        <dbReference type="SAM" id="MobiDB-lite"/>
    </source>
</evidence>
<dbReference type="Gene3D" id="1.10.150.50">
    <property type="entry name" value="Transcription Factor, Ets-1"/>
    <property type="match status" value="1"/>
</dbReference>
<accession>A0AAV1M4B7</accession>
<name>A0AAV1M4B7_9NEOP</name>
<gene>
    <name evidence="2" type="ORF">PARMNEM_LOCUS20075</name>
</gene>
<evidence type="ECO:0000313" key="2">
    <source>
        <dbReference type="EMBL" id="CAK1601432.1"/>
    </source>
</evidence>
<feature type="region of interest" description="Disordered" evidence="1">
    <location>
        <begin position="93"/>
        <end position="127"/>
    </location>
</feature>
<dbReference type="SUPFAM" id="SSF47769">
    <property type="entry name" value="SAM/Pointed domain"/>
    <property type="match status" value="1"/>
</dbReference>
<feature type="region of interest" description="Disordered" evidence="1">
    <location>
        <begin position="1"/>
        <end position="27"/>
    </location>
</feature>
<protein>
    <submittedName>
        <fullName evidence="2">Uncharacterized protein</fullName>
    </submittedName>
</protein>
<dbReference type="EMBL" id="CAVLGL010000126">
    <property type="protein sequence ID" value="CAK1601432.1"/>
    <property type="molecule type" value="Genomic_DNA"/>
</dbReference>
<comment type="caution">
    <text evidence="2">The sequence shown here is derived from an EMBL/GenBank/DDBJ whole genome shotgun (WGS) entry which is preliminary data.</text>
</comment>
<dbReference type="InterPro" id="IPR013761">
    <property type="entry name" value="SAM/pointed_sf"/>
</dbReference>
<reference evidence="2 3" key="1">
    <citation type="submission" date="2023-11" db="EMBL/GenBank/DDBJ databases">
        <authorList>
            <person name="Hedman E."/>
            <person name="Englund M."/>
            <person name="Stromberg M."/>
            <person name="Nyberg Akerstrom W."/>
            <person name="Nylinder S."/>
            <person name="Jareborg N."/>
            <person name="Kallberg Y."/>
            <person name="Kronander E."/>
        </authorList>
    </citation>
    <scope>NUCLEOTIDE SEQUENCE [LARGE SCALE GENOMIC DNA]</scope>
</reference>
<feature type="compositionally biased region" description="Low complexity" evidence="1">
    <location>
        <begin position="108"/>
        <end position="119"/>
    </location>
</feature>
<feature type="compositionally biased region" description="Low complexity" evidence="1">
    <location>
        <begin position="1"/>
        <end position="11"/>
    </location>
</feature>
<sequence length="127" mass="13407">MEPASSTPPSDSESDSGDDTVPADPAKWERRDVVRCVRWVARKFGVRAPRRSLLPRCGAGLLALDDHAWLQVCEGNSAAARIFSAYVAHAHASATGRPPPAPLPEHQATPATPATSATALPGNSFNI</sequence>